<reference evidence="3 4" key="1">
    <citation type="submission" date="2016-01" db="EMBL/GenBank/DDBJ databases">
        <title>Biosynthesis of antibiotic leucinostatins and their inhibition on Phytophthora in bio-control Purpureocillium lilacinum.</title>
        <authorList>
            <person name="Wang G."/>
            <person name="Liu Z."/>
            <person name="Lin R."/>
            <person name="Li E."/>
            <person name="Mao Z."/>
            <person name="Ling J."/>
            <person name="Yin W."/>
            <person name="Xie B."/>
        </authorList>
    </citation>
    <scope>NUCLEOTIDE SEQUENCE [LARGE SCALE GENOMIC DNA]</scope>
    <source>
        <strain evidence="3">PLBJ-1</strain>
    </source>
</reference>
<accession>A0A179GWF0</accession>
<evidence type="ECO:0000313" key="3">
    <source>
        <dbReference type="EMBL" id="OAQ82306.1"/>
    </source>
</evidence>
<feature type="region of interest" description="Disordered" evidence="1">
    <location>
        <begin position="646"/>
        <end position="680"/>
    </location>
</feature>
<organism evidence="3 4">
    <name type="scientific">Purpureocillium lilacinum</name>
    <name type="common">Paecilomyces lilacinus</name>
    <dbReference type="NCBI Taxonomy" id="33203"/>
    <lineage>
        <taxon>Eukaryota</taxon>
        <taxon>Fungi</taxon>
        <taxon>Dikarya</taxon>
        <taxon>Ascomycota</taxon>
        <taxon>Pezizomycotina</taxon>
        <taxon>Sordariomycetes</taxon>
        <taxon>Hypocreomycetidae</taxon>
        <taxon>Hypocreales</taxon>
        <taxon>Ophiocordycipitaceae</taxon>
        <taxon>Purpureocillium</taxon>
    </lineage>
</organism>
<feature type="domain" description="Amidase" evidence="2">
    <location>
        <begin position="58"/>
        <end position="380"/>
    </location>
</feature>
<dbReference type="AlphaFoldDB" id="A0A179GWF0"/>
<feature type="region of interest" description="Disordered" evidence="1">
    <location>
        <begin position="792"/>
        <end position="813"/>
    </location>
</feature>
<dbReference type="SUPFAM" id="SSF54695">
    <property type="entry name" value="POZ domain"/>
    <property type="match status" value="1"/>
</dbReference>
<feature type="region of interest" description="Disordered" evidence="1">
    <location>
        <begin position="1"/>
        <end position="23"/>
    </location>
</feature>
<protein>
    <submittedName>
        <fullName evidence="3">G-patch domain-containingprotein</fullName>
    </submittedName>
</protein>
<dbReference type="Gene3D" id="3.90.1300.10">
    <property type="entry name" value="Amidase signature (AS) domain"/>
    <property type="match status" value="1"/>
</dbReference>
<dbReference type="InterPro" id="IPR036928">
    <property type="entry name" value="AS_sf"/>
</dbReference>
<feature type="compositionally biased region" description="Basic and acidic residues" evidence="1">
    <location>
        <begin position="646"/>
        <end position="668"/>
    </location>
</feature>
<proteinExistence type="predicted"/>
<dbReference type="SUPFAM" id="SSF75304">
    <property type="entry name" value="Amidase signature (AS) enzymes"/>
    <property type="match status" value="1"/>
</dbReference>
<evidence type="ECO:0000259" key="2">
    <source>
        <dbReference type="Pfam" id="PF01425"/>
    </source>
</evidence>
<evidence type="ECO:0000313" key="4">
    <source>
        <dbReference type="Proteomes" id="UP000078240"/>
    </source>
</evidence>
<gene>
    <name evidence="3" type="ORF">VFPBJ_04890</name>
</gene>
<name>A0A179GWF0_PURLI</name>
<feature type="compositionally biased region" description="Low complexity" evidence="1">
    <location>
        <begin position="569"/>
        <end position="584"/>
    </location>
</feature>
<dbReference type="Proteomes" id="UP000078240">
    <property type="component" value="Unassembled WGS sequence"/>
</dbReference>
<comment type="caution">
    <text evidence="3">The sequence shown here is derived from an EMBL/GenBank/DDBJ whole genome shotgun (WGS) entry which is preliminary data.</text>
</comment>
<dbReference type="EMBL" id="LSBH01000003">
    <property type="protein sequence ID" value="OAQ82306.1"/>
    <property type="molecule type" value="Genomic_DNA"/>
</dbReference>
<dbReference type="InterPro" id="IPR011333">
    <property type="entry name" value="SKP1/BTB/POZ_sf"/>
</dbReference>
<feature type="compositionally biased region" description="Low complexity" evidence="1">
    <location>
        <begin position="792"/>
        <end position="801"/>
    </location>
</feature>
<dbReference type="InterPro" id="IPR023631">
    <property type="entry name" value="Amidase_dom"/>
</dbReference>
<feature type="compositionally biased region" description="Basic and acidic residues" evidence="1">
    <location>
        <begin position="545"/>
        <end position="562"/>
    </location>
</feature>
<evidence type="ECO:0000256" key="1">
    <source>
        <dbReference type="SAM" id="MobiDB-lite"/>
    </source>
</evidence>
<dbReference type="PANTHER" id="PTHR42678">
    <property type="entry name" value="AMIDASE"/>
    <property type="match status" value="1"/>
</dbReference>
<dbReference type="PANTHER" id="PTHR42678:SF34">
    <property type="entry name" value="OS04G0183300 PROTEIN"/>
    <property type="match status" value="1"/>
</dbReference>
<sequence length="980" mass="106054">MTDKEHLTAFHGGSHRSLDRDVRSRHGATTFPSLIDATCEDLSNGLERRLFTSVELTHLARIEQVNDKVHCVTEINPDALEIAAELDRERAAGNIRGQVACPRAGSWILYGAKVPRDAGVITRLRAAGVVILGKTNMCQWAGYRCKKPSSGWSAHGGQTFAPYYESQEPCGSSGGSAVAVDLGLAFAALGTETDGSVVWPAQRSGVVGIKPTVGMTSRDMVVPISERMDSVGTIARTVRDAAYALQAITGPDPNDGYTALVPTTPDLVAACKEDALRGSRIGVPWNVIKGQNEDKRWDVEIDGFRKALEVLEKNGATIIEVEFSAKMEELREVEYTVMGADFMSSLARYFADLSVNPSGVGTLAELRDLTQKHPKEGFPEKNTAHWDDVLAQGWDNSDARFAPACKRLLELGGPQGLLGALDRHDLTAVAMPTTLAAEWTAVVGAPMVTVPMGHYPAGAEVVRLEDGIVDTAPRVPYGLSFLGRLCSDADLVGLAYAFERETRVRERQTVRRWVMADEEEASASPRPEQQQQQQRIESLRHRRRDISDCCGHDVDADHEREQSPPPQYPASEASSSSRPPPFSSLFAPFHDAAAAGASSSAAATKFAASASAEASASAPAYSYAATACPDSEPFDPDQAAARAFRDPVAETKSVLPRDTKGESSRKDDDAEPPPAYSEGDSPLHSFSFVMSAAGGAASIITQVQQGGPPINAIGDVGADETIAMDLRGTRFVLSRDELLTLPEFVLLSLFPNGLFPEGHMNGFSENDAVQVDYDPASLQYMLDFFRNVAQSIPSESSPSTSQDGDAMDSLGSRDDSAKRAGIIVLREDLDFYAIPPSADISQPDMIEVKRAAAKALQQQDGIFSGLKRSDEPGTTEAHLIEMLTAGGFNHDDRWGHRAGEPNKAVICSLALARLRSDIRGNDMGTSAVGMAQKLLLFWRKPARRCWWEGIELDNIADVEGKLKVWIRRVWTLEMSVIGLR</sequence>
<dbReference type="Pfam" id="PF01425">
    <property type="entry name" value="Amidase"/>
    <property type="match status" value="1"/>
</dbReference>
<feature type="region of interest" description="Disordered" evidence="1">
    <location>
        <begin position="518"/>
        <end position="584"/>
    </location>
</feature>